<accession>M2R7I2</accession>
<reference evidence="2 3" key="1">
    <citation type="journal article" date="2012" name="Proc. Natl. Acad. Sci. U.S.A.">
        <title>Comparative genomics of Ceriporiopsis subvermispora and Phanerochaete chrysosporium provide insight into selective ligninolysis.</title>
        <authorList>
            <person name="Fernandez-Fueyo E."/>
            <person name="Ruiz-Duenas F.J."/>
            <person name="Ferreira P."/>
            <person name="Floudas D."/>
            <person name="Hibbett D.S."/>
            <person name="Canessa P."/>
            <person name="Larrondo L.F."/>
            <person name="James T.Y."/>
            <person name="Seelenfreund D."/>
            <person name="Lobos S."/>
            <person name="Polanco R."/>
            <person name="Tello M."/>
            <person name="Honda Y."/>
            <person name="Watanabe T."/>
            <person name="Watanabe T."/>
            <person name="Ryu J.S."/>
            <person name="Kubicek C.P."/>
            <person name="Schmoll M."/>
            <person name="Gaskell J."/>
            <person name="Hammel K.E."/>
            <person name="St John F.J."/>
            <person name="Vanden Wymelenberg A."/>
            <person name="Sabat G."/>
            <person name="Splinter BonDurant S."/>
            <person name="Syed K."/>
            <person name="Yadav J.S."/>
            <person name="Doddapaneni H."/>
            <person name="Subramanian V."/>
            <person name="Lavin J.L."/>
            <person name="Oguiza J.A."/>
            <person name="Perez G."/>
            <person name="Pisabarro A.G."/>
            <person name="Ramirez L."/>
            <person name="Santoyo F."/>
            <person name="Master E."/>
            <person name="Coutinho P.M."/>
            <person name="Henrissat B."/>
            <person name="Lombard V."/>
            <person name="Magnuson J.K."/>
            <person name="Kuees U."/>
            <person name="Hori C."/>
            <person name="Igarashi K."/>
            <person name="Samejima M."/>
            <person name="Held B.W."/>
            <person name="Barry K.W."/>
            <person name="LaButti K.M."/>
            <person name="Lapidus A."/>
            <person name="Lindquist E.A."/>
            <person name="Lucas S.M."/>
            <person name="Riley R."/>
            <person name="Salamov A.A."/>
            <person name="Hoffmeister D."/>
            <person name="Schwenk D."/>
            <person name="Hadar Y."/>
            <person name="Yarden O."/>
            <person name="de Vries R.P."/>
            <person name="Wiebenga A."/>
            <person name="Stenlid J."/>
            <person name="Eastwood D."/>
            <person name="Grigoriev I.V."/>
            <person name="Berka R.M."/>
            <person name="Blanchette R.A."/>
            <person name="Kersten P."/>
            <person name="Martinez A.T."/>
            <person name="Vicuna R."/>
            <person name="Cullen D."/>
        </authorList>
    </citation>
    <scope>NUCLEOTIDE SEQUENCE [LARGE SCALE GENOMIC DNA]</scope>
    <source>
        <strain evidence="2 3">B</strain>
    </source>
</reference>
<keyword evidence="3" id="KW-1185">Reference proteome</keyword>
<dbReference type="HOGENOM" id="CLU_650531_0_0_1"/>
<dbReference type="AlphaFoldDB" id="M2R7I2"/>
<feature type="domain" description="DUF6533" evidence="1">
    <location>
        <begin position="264"/>
        <end position="302"/>
    </location>
</feature>
<evidence type="ECO:0000313" key="2">
    <source>
        <dbReference type="EMBL" id="EMD40385.1"/>
    </source>
</evidence>
<sequence length="422" mass="47128">MSNSDPDPAAIAVNILQSNCHFIQTAAQHTSCTTKVSVHIPGMPQIDLLGLNMLSIDGRVTDNWLLEMPDICGFSLDLRDTVCVMDADESTGAHQMHIDVNNFHCFPNGTGGLRGGGRVGGLVRMHFDIVQSVFYGADSSETWSSMDEDLFLKYAAVHPGPLCILNPIGQVQASPGKVAVIRIADNGRFVHTCIAFGTLQFTEYFSRGSRSTPLRDRPYVRTRNNAGCSYLNLARVRDTAVFSRETVRAIQLCAKLLSRGIQQVLAIYDYLIALNREIDLIWGRKLNSVTLIFHLNRWTTILFMVVNILSQFLSYEQYPMRLSRTICREQLLIVTRRSPRLSCITWSSCPILSDIGDALPTALTFLWQLSQQSVFLQSAWVTGTLPSSLYKYTTTYWVVADLLFFGDTCFGNSTLSNAKNIR</sequence>
<dbReference type="Proteomes" id="UP000016930">
    <property type="component" value="Unassembled WGS sequence"/>
</dbReference>
<organism evidence="2 3">
    <name type="scientific">Ceriporiopsis subvermispora (strain B)</name>
    <name type="common">White-rot fungus</name>
    <name type="synonym">Gelatoporia subvermispora</name>
    <dbReference type="NCBI Taxonomy" id="914234"/>
    <lineage>
        <taxon>Eukaryota</taxon>
        <taxon>Fungi</taxon>
        <taxon>Dikarya</taxon>
        <taxon>Basidiomycota</taxon>
        <taxon>Agaricomycotina</taxon>
        <taxon>Agaricomycetes</taxon>
        <taxon>Polyporales</taxon>
        <taxon>Gelatoporiaceae</taxon>
        <taxon>Gelatoporia</taxon>
    </lineage>
</organism>
<name>M2R7I2_CERS8</name>
<protein>
    <recommendedName>
        <fullName evidence="1">DUF6533 domain-containing protein</fullName>
    </recommendedName>
</protein>
<dbReference type="Pfam" id="PF20151">
    <property type="entry name" value="DUF6533"/>
    <property type="match status" value="1"/>
</dbReference>
<dbReference type="InterPro" id="IPR045340">
    <property type="entry name" value="DUF6533"/>
</dbReference>
<proteinExistence type="predicted"/>
<evidence type="ECO:0000313" key="3">
    <source>
        <dbReference type="Proteomes" id="UP000016930"/>
    </source>
</evidence>
<evidence type="ECO:0000259" key="1">
    <source>
        <dbReference type="Pfam" id="PF20151"/>
    </source>
</evidence>
<dbReference type="EMBL" id="KB445792">
    <property type="protein sequence ID" value="EMD40385.1"/>
    <property type="molecule type" value="Genomic_DNA"/>
</dbReference>
<gene>
    <name evidence="2" type="ORF">CERSUDRAFT_70771</name>
</gene>